<dbReference type="Proteomes" id="UP001461163">
    <property type="component" value="Unassembled WGS sequence"/>
</dbReference>
<comment type="caution">
    <text evidence="3">The sequence shown here is derived from an EMBL/GenBank/DDBJ whole genome shotgun (WGS) entry which is preliminary data.</text>
</comment>
<dbReference type="Gene3D" id="3.40.50.300">
    <property type="entry name" value="P-loop containing nucleotide triphosphate hydrolases"/>
    <property type="match status" value="1"/>
</dbReference>
<name>A0ABU9STK8_9ALTE</name>
<evidence type="ECO:0000313" key="4">
    <source>
        <dbReference type="Proteomes" id="UP001461163"/>
    </source>
</evidence>
<dbReference type="InterPro" id="IPR019734">
    <property type="entry name" value="TPR_rpt"/>
</dbReference>
<dbReference type="SMART" id="SM00028">
    <property type="entry name" value="TPR"/>
    <property type="match status" value="3"/>
</dbReference>
<sequence length="562" mass="64473">MSKFSHLLEVSTDMASIPDFIIEKINKAYQLHALERHAEAVDLLNNTLATTSIKEPVLRALVQLCIESKNIETAITGLEQLASIASSPTVYIRNLYSLCYSNGQKARAINYLRRYVSDKPTDPEGLYNLADGCRRERLFDEALQHYSLAIECGFSDTSLAKLNMADIQQQINRESEAIIILTEILDREPTYLPALFNLASLYDESADKERANELYQKILAIQPDHALAMSRLATMSGNTIESERLILKIKSALSANEYTPEELESLYFALGKLNDDCKRYEQAAQYYVLGNELQIEKSLPYNPLEQEKLTQDICSAFDSLLVRSKDMDSEDAFSPIFICGMFRSGSTLVEQILSAHPEVESAGEIDFLKKAVEKFCPNFQEAINLNEESLISISQEYKKNVISYLSNPLFFTDKNPVNFTLVALIKRLFPQAKFIFTQRERLDNCLSVYFQQLDNTLNYASSLIDTKHYYDEQMKLLNHWQSILSNDDYLILNYESLVTNFDTELMKLLKFLGLQWSDSCLAFYGQKKRIKTASIWQVRQPMNTNSILRWQNYKPYLKDLDD</sequence>
<dbReference type="InterPro" id="IPR027417">
    <property type="entry name" value="P-loop_NTPase"/>
</dbReference>
<dbReference type="Gene3D" id="1.25.40.10">
    <property type="entry name" value="Tetratricopeptide repeat domain"/>
    <property type="match status" value="1"/>
</dbReference>
<keyword evidence="1" id="KW-0808">Transferase</keyword>
<evidence type="ECO:0000256" key="1">
    <source>
        <dbReference type="ARBA" id="ARBA00022679"/>
    </source>
</evidence>
<gene>
    <name evidence="3" type="ORF">WNY77_07400</name>
</gene>
<dbReference type="PANTHER" id="PTHR12788:SF10">
    <property type="entry name" value="PROTEIN-TYROSINE SULFOTRANSFERASE"/>
    <property type="match status" value="1"/>
</dbReference>
<dbReference type="Pfam" id="PF13469">
    <property type="entry name" value="Sulfotransfer_3"/>
    <property type="match status" value="1"/>
</dbReference>
<organism evidence="3 4">
    <name type="scientific">Paraglaciecola mesophila</name>
    <dbReference type="NCBI Taxonomy" id="197222"/>
    <lineage>
        <taxon>Bacteria</taxon>
        <taxon>Pseudomonadati</taxon>
        <taxon>Pseudomonadota</taxon>
        <taxon>Gammaproteobacteria</taxon>
        <taxon>Alteromonadales</taxon>
        <taxon>Alteromonadaceae</taxon>
        <taxon>Paraglaciecola</taxon>
    </lineage>
</organism>
<keyword evidence="2" id="KW-0802">TPR repeat</keyword>
<keyword evidence="4" id="KW-1185">Reference proteome</keyword>
<feature type="repeat" description="TPR" evidence="2">
    <location>
        <begin position="192"/>
        <end position="225"/>
    </location>
</feature>
<reference evidence="3 4" key="1">
    <citation type="submission" date="2024-03" db="EMBL/GenBank/DDBJ databases">
        <title>Community enrichment and isolation of bacterial strains for fucoidan degradation.</title>
        <authorList>
            <person name="Sichert A."/>
        </authorList>
    </citation>
    <scope>NUCLEOTIDE SEQUENCE [LARGE SCALE GENOMIC DNA]</scope>
    <source>
        <strain evidence="3 4">AS12</strain>
    </source>
</reference>
<dbReference type="PANTHER" id="PTHR12788">
    <property type="entry name" value="PROTEIN-TYROSINE SULFOTRANSFERASE 2"/>
    <property type="match status" value="1"/>
</dbReference>
<protein>
    <submittedName>
        <fullName evidence="3">Sulfotransferase</fullName>
    </submittedName>
</protein>
<dbReference type="RefSeq" id="WP_342881318.1">
    <property type="nucleotide sequence ID" value="NZ_JBBMQS010000003.1"/>
</dbReference>
<evidence type="ECO:0000256" key="2">
    <source>
        <dbReference type="PROSITE-ProRule" id="PRU00339"/>
    </source>
</evidence>
<dbReference type="SUPFAM" id="SSF48452">
    <property type="entry name" value="TPR-like"/>
    <property type="match status" value="1"/>
</dbReference>
<accession>A0ABU9STK8</accession>
<dbReference type="PROSITE" id="PS50005">
    <property type="entry name" value="TPR"/>
    <property type="match status" value="1"/>
</dbReference>
<proteinExistence type="predicted"/>
<dbReference type="EMBL" id="JBBMQS010000003">
    <property type="protein sequence ID" value="MEM5497212.1"/>
    <property type="molecule type" value="Genomic_DNA"/>
</dbReference>
<dbReference type="InterPro" id="IPR011990">
    <property type="entry name" value="TPR-like_helical_dom_sf"/>
</dbReference>
<dbReference type="Pfam" id="PF13181">
    <property type="entry name" value="TPR_8"/>
    <property type="match status" value="1"/>
</dbReference>
<dbReference type="InterPro" id="IPR026634">
    <property type="entry name" value="TPST-like"/>
</dbReference>
<evidence type="ECO:0000313" key="3">
    <source>
        <dbReference type="EMBL" id="MEM5497212.1"/>
    </source>
</evidence>
<dbReference type="SUPFAM" id="SSF52540">
    <property type="entry name" value="P-loop containing nucleoside triphosphate hydrolases"/>
    <property type="match status" value="1"/>
</dbReference>